<keyword evidence="2" id="KW-1003">Cell membrane</keyword>
<feature type="domain" description="MacB-like periplasmic core" evidence="9">
    <location>
        <begin position="21"/>
        <end position="249"/>
    </location>
</feature>
<evidence type="ECO:0000256" key="6">
    <source>
        <dbReference type="ARBA" id="ARBA00038076"/>
    </source>
</evidence>
<dbReference type="InterPro" id="IPR003838">
    <property type="entry name" value="ABC3_permease_C"/>
</dbReference>
<accession>A0ABQ5W5X7</accession>
<proteinExistence type="inferred from homology"/>
<evidence type="ECO:0000256" key="7">
    <source>
        <dbReference type="SAM" id="Phobius"/>
    </source>
</evidence>
<dbReference type="PANTHER" id="PTHR30572:SF4">
    <property type="entry name" value="ABC TRANSPORTER PERMEASE YTRF"/>
    <property type="match status" value="1"/>
</dbReference>
<dbReference type="PANTHER" id="PTHR30572">
    <property type="entry name" value="MEMBRANE COMPONENT OF TRANSPORTER-RELATED"/>
    <property type="match status" value="1"/>
</dbReference>
<evidence type="ECO:0000259" key="9">
    <source>
        <dbReference type="Pfam" id="PF12704"/>
    </source>
</evidence>
<keyword evidence="4 7" id="KW-1133">Transmembrane helix</keyword>
<comment type="similarity">
    <text evidence="6">Belongs to the ABC-4 integral membrane protein family.</text>
</comment>
<dbReference type="RefSeq" id="WP_284340687.1">
    <property type="nucleotide sequence ID" value="NZ_BSNS01000011.1"/>
</dbReference>
<dbReference type="Proteomes" id="UP001156691">
    <property type="component" value="Unassembled WGS sequence"/>
</dbReference>
<feature type="transmembrane region" description="Helical" evidence="7">
    <location>
        <begin position="287"/>
        <end position="311"/>
    </location>
</feature>
<keyword evidence="5 7" id="KW-0472">Membrane</keyword>
<evidence type="ECO:0000256" key="4">
    <source>
        <dbReference type="ARBA" id="ARBA00022989"/>
    </source>
</evidence>
<feature type="transmembrane region" description="Helical" evidence="7">
    <location>
        <begin position="332"/>
        <end position="360"/>
    </location>
</feature>
<dbReference type="InterPro" id="IPR025857">
    <property type="entry name" value="MacB_PCD"/>
</dbReference>
<protein>
    <submittedName>
        <fullName evidence="10">Multidrug ABC transporter substrate-binding protein</fullName>
    </submittedName>
</protein>
<feature type="transmembrane region" description="Helical" evidence="7">
    <location>
        <begin position="375"/>
        <end position="395"/>
    </location>
</feature>
<dbReference type="InterPro" id="IPR050250">
    <property type="entry name" value="Macrolide_Exporter_MacB"/>
</dbReference>
<evidence type="ECO:0000313" key="11">
    <source>
        <dbReference type="Proteomes" id="UP001156691"/>
    </source>
</evidence>
<comment type="subcellular location">
    <subcellularLocation>
        <location evidence="1">Cell membrane</location>
        <topology evidence="1">Multi-pass membrane protein</topology>
    </subcellularLocation>
</comment>
<gene>
    <name evidence="10" type="ORF">GCM10010862_25230</name>
</gene>
<keyword evidence="11" id="KW-1185">Reference proteome</keyword>
<reference evidence="11" key="1">
    <citation type="journal article" date="2019" name="Int. J. Syst. Evol. Microbiol.">
        <title>The Global Catalogue of Microorganisms (GCM) 10K type strain sequencing project: providing services to taxonomists for standard genome sequencing and annotation.</title>
        <authorList>
            <consortium name="The Broad Institute Genomics Platform"/>
            <consortium name="The Broad Institute Genome Sequencing Center for Infectious Disease"/>
            <person name="Wu L."/>
            <person name="Ma J."/>
        </authorList>
    </citation>
    <scope>NUCLEOTIDE SEQUENCE [LARGE SCALE GENOMIC DNA]</scope>
    <source>
        <strain evidence="11">NBRC 112416</strain>
    </source>
</reference>
<sequence>MSPADTLRSAARALRANGLRSALTTLGIVIGVASVVVMVAIGAGTQALIREEIERTGTNIIVVMPGAAASASGTQSALIRPTLSDEDAISLRDESYGIVTAAPSVPGVAQLVTPRGNASTALQGITEEFFTARNWRLASGRTIVAEDVETSAKVAMLGQTAAETLFGDVDPIGQTVRVNQVPVEVIGLLAAKGKSMDGTDDDDVIFLPLTTAREQIVGRSSVKTHSVGMITVKIADSEGIDAGIEEVRDILRFQHRLRPGQADDFRINNVAEMLNLQQESSAAMTRLLAAIASISLLVGGIGIMNIMLVSVTERTREIGIRMAVGGTPRDILLQFLAEATVLSVAGGLAGAVVGIVGAIFVRQLDMRVEVTADPMLLAFTFSALVGLVFGIYPAVHASRKSPVEALRSE</sequence>
<evidence type="ECO:0000313" key="10">
    <source>
        <dbReference type="EMBL" id="GLQ55264.1"/>
    </source>
</evidence>
<feature type="transmembrane region" description="Helical" evidence="7">
    <location>
        <begin position="21"/>
        <end position="43"/>
    </location>
</feature>
<evidence type="ECO:0000256" key="3">
    <source>
        <dbReference type="ARBA" id="ARBA00022692"/>
    </source>
</evidence>
<dbReference type="Pfam" id="PF02687">
    <property type="entry name" value="FtsX"/>
    <property type="match status" value="1"/>
</dbReference>
<dbReference type="Pfam" id="PF12704">
    <property type="entry name" value="MacB_PCD"/>
    <property type="match status" value="1"/>
</dbReference>
<dbReference type="EMBL" id="BSNS01000011">
    <property type="protein sequence ID" value="GLQ55264.1"/>
    <property type="molecule type" value="Genomic_DNA"/>
</dbReference>
<keyword evidence="3 7" id="KW-0812">Transmembrane</keyword>
<feature type="domain" description="ABC3 transporter permease C-terminal" evidence="8">
    <location>
        <begin position="290"/>
        <end position="402"/>
    </location>
</feature>
<comment type="caution">
    <text evidence="10">The sequence shown here is derived from an EMBL/GenBank/DDBJ whole genome shotgun (WGS) entry which is preliminary data.</text>
</comment>
<evidence type="ECO:0000256" key="5">
    <source>
        <dbReference type="ARBA" id="ARBA00023136"/>
    </source>
</evidence>
<organism evidence="10 11">
    <name type="scientific">Devosia nitrariae</name>
    <dbReference type="NCBI Taxonomy" id="2071872"/>
    <lineage>
        <taxon>Bacteria</taxon>
        <taxon>Pseudomonadati</taxon>
        <taxon>Pseudomonadota</taxon>
        <taxon>Alphaproteobacteria</taxon>
        <taxon>Hyphomicrobiales</taxon>
        <taxon>Devosiaceae</taxon>
        <taxon>Devosia</taxon>
    </lineage>
</organism>
<evidence type="ECO:0000256" key="1">
    <source>
        <dbReference type="ARBA" id="ARBA00004651"/>
    </source>
</evidence>
<evidence type="ECO:0000259" key="8">
    <source>
        <dbReference type="Pfam" id="PF02687"/>
    </source>
</evidence>
<evidence type="ECO:0000256" key="2">
    <source>
        <dbReference type="ARBA" id="ARBA00022475"/>
    </source>
</evidence>
<name>A0ABQ5W5X7_9HYPH</name>